<dbReference type="GO" id="GO:0005783">
    <property type="term" value="C:endoplasmic reticulum"/>
    <property type="evidence" value="ECO:0007669"/>
    <property type="project" value="TreeGrafter"/>
</dbReference>
<dbReference type="PROSITE" id="PS50053">
    <property type="entry name" value="UBIQUITIN_2"/>
    <property type="match status" value="1"/>
</dbReference>
<feature type="transmembrane region" description="Helical" evidence="1">
    <location>
        <begin position="197"/>
        <end position="214"/>
    </location>
</feature>
<evidence type="ECO:0000313" key="4">
    <source>
        <dbReference type="Proteomes" id="UP000193560"/>
    </source>
</evidence>
<organism evidence="3 4">
    <name type="scientific">Absidia repens</name>
    <dbReference type="NCBI Taxonomy" id="90262"/>
    <lineage>
        <taxon>Eukaryota</taxon>
        <taxon>Fungi</taxon>
        <taxon>Fungi incertae sedis</taxon>
        <taxon>Mucoromycota</taxon>
        <taxon>Mucoromycotina</taxon>
        <taxon>Mucoromycetes</taxon>
        <taxon>Mucorales</taxon>
        <taxon>Cunninghamellaceae</taxon>
        <taxon>Absidia</taxon>
    </lineage>
</organism>
<evidence type="ECO:0000313" key="3">
    <source>
        <dbReference type="EMBL" id="ORZ22305.1"/>
    </source>
</evidence>
<sequence length="215" mass="25203">MDNTDILIYIRWTEGPDISLEVFPMFDTPSTLRDLIQQAAPHTSNKKIRLIYNGKILDNDTKRLYDYGIRTTGIFIHCVVSDHIQFDSTKTIKKKSNKIGGFDRLLESGFNNEEIRSIRTQFHRMQQTPYEDDEDLTEQLQMLEEQWMNRTGETVPEGTAQGTYKEMMWGLMLGFFLGILCIFWVRESIFTRRHQMGILAGMLLNVTFGYMHVYH</sequence>
<feature type="transmembrane region" description="Helical" evidence="1">
    <location>
        <begin position="167"/>
        <end position="185"/>
    </location>
</feature>
<dbReference type="OrthoDB" id="2556122at2759"/>
<feature type="domain" description="Ubiquitin-like" evidence="2">
    <location>
        <begin position="6"/>
        <end position="69"/>
    </location>
</feature>
<dbReference type="Proteomes" id="UP000193560">
    <property type="component" value="Unassembled WGS sequence"/>
</dbReference>
<comment type="caution">
    <text evidence="3">The sequence shown here is derived from an EMBL/GenBank/DDBJ whole genome shotgun (WGS) entry which is preliminary data.</text>
</comment>
<dbReference type="EMBL" id="MCGE01000004">
    <property type="protein sequence ID" value="ORZ22305.1"/>
    <property type="molecule type" value="Genomic_DNA"/>
</dbReference>
<reference evidence="3 4" key="1">
    <citation type="submission" date="2016-07" db="EMBL/GenBank/DDBJ databases">
        <title>Pervasive Adenine N6-methylation of Active Genes in Fungi.</title>
        <authorList>
            <consortium name="DOE Joint Genome Institute"/>
            <person name="Mondo S.J."/>
            <person name="Dannebaum R.O."/>
            <person name="Kuo R.C."/>
            <person name="Labutti K."/>
            <person name="Haridas S."/>
            <person name="Kuo A."/>
            <person name="Salamov A."/>
            <person name="Ahrendt S.R."/>
            <person name="Lipzen A."/>
            <person name="Sullivan W."/>
            <person name="Andreopoulos W.B."/>
            <person name="Clum A."/>
            <person name="Lindquist E."/>
            <person name="Daum C."/>
            <person name="Ramamoorthy G.K."/>
            <person name="Gryganskyi A."/>
            <person name="Culley D."/>
            <person name="Magnuson J.K."/>
            <person name="James T.Y."/>
            <person name="O'Malley M.A."/>
            <person name="Stajich J.E."/>
            <person name="Spatafora J.W."/>
            <person name="Visel A."/>
            <person name="Grigoriev I.V."/>
        </authorList>
    </citation>
    <scope>NUCLEOTIDE SEQUENCE [LARGE SCALE GENOMIC DNA]</scope>
    <source>
        <strain evidence="3 4">NRRL 1336</strain>
    </source>
</reference>
<dbReference type="AlphaFoldDB" id="A0A1X2IU31"/>
<dbReference type="SUPFAM" id="SSF54236">
    <property type="entry name" value="Ubiquitin-like"/>
    <property type="match status" value="1"/>
</dbReference>
<dbReference type="GO" id="GO:0044695">
    <property type="term" value="C:Dsc E3 ubiquitin ligase complex"/>
    <property type="evidence" value="ECO:0007669"/>
    <property type="project" value="InterPro"/>
</dbReference>
<evidence type="ECO:0000256" key="1">
    <source>
        <dbReference type="SAM" id="Phobius"/>
    </source>
</evidence>
<dbReference type="Pfam" id="PF10302">
    <property type="entry name" value="Dsc3_N"/>
    <property type="match status" value="1"/>
</dbReference>
<dbReference type="PANTHER" id="PTHR28049">
    <property type="entry name" value="TRANSMEMBRANE PROTEIN YOR223W"/>
    <property type="match status" value="1"/>
</dbReference>
<dbReference type="InterPro" id="IPR019413">
    <property type="entry name" value="Dsc3_ub-like_dom"/>
</dbReference>
<dbReference type="InterPro" id="IPR000626">
    <property type="entry name" value="Ubiquitin-like_dom"/>
</dbReference>
<dbReference type="Gene3D" id="3.10.20.90">
    <property type="entry name" value="Phosphatidylinositol 3-kinase Catalytic Subunit, Chain A, domain 1"/>
    <property type="match status" value="1"/>
</dbReference>
<keyword evidence="1" id="KW-0472">Membrane</keyword>
<gene>
    <name evidence="3" type="ORF">BCR42DRAFT_345037</name>
</gene>
<dbReference type="Pfam" id="PF13373">
    <property type="entry name" value="Dsc3_C"/>
    <property type="match status" value="1"/>
</dbReference>
<dbReference type="InterPro" id="IPR029071">
    <property type="entry name" value="Ubiquitin-like_domsf"/>
</dbReference>
<keyword evidence="1" id="KW-1133">Transmembrane helix</keyword>
<accession>A0A1X2IU31</accession>
<dbReference type="SMART" id="SM00213">
    <property type="entry name" value="UBQ"/>
    <property type="match status" value="1"/>
</dbReference>
<dbReference type="InterPro" id="IPR025390">
    <property type="entry name" value="Dsc3_C"/>
</dbReference>
<evidence type="ECO:0000259" key="2">
    <source>
        <dbReference type="PROSITE" id="PS50053"/>
    </source>
</evidence>
<dbReference type="PANTHER" id="PTHR28049:SF1">
    <property type="entry name" value="DSC E3 UBIQUITIN LIGASE COMPLEX SUBUNIT 3"/>
    <property type="match status" value="1"/>
</dbReference>
<name>A0A1X2IU31_9FUNG</name>
<proteinExistence type="predicted"/>
<dbReference type="InterPro" id="IPR045226">
    <property type="entry name" value="Dsc3"/>
</dbReference>
<keyword evidence="1" id="KW-0812">Transmembrane</keyword>
<protein>
    <submittedName>
        <fullName evidence="3">DUF2407 C-terminal domain-domain-containing protein</fullName>
    </submittedName>
</protein>
<keyword evidence="4" id="KW-1185">Reference proteome</keyword>